<name>A0A0F9F676_9ZZZZ</name>
<evidence type="ECO:0000313" key="2">
    <source>
        <dbReference type="EMBL" id="KKL81929.1"/>
    </source>
</evidence>
<dbReference type="Gene3D" id="3.40.50.10130">
    <property type="match status" value="1"/>
</dbReference>
<protein>
    <recommendedName>
        <fullName evidence="1">ERCC4 domain-containing protein</fullName>
    </recommendedName>
</protein>
<feature type="domain" description="ERCC4" evidence="1">
    <location>
        <begin position="58"/>
        <end position="141"/>
    </location>
</feature>
<sequence>MGIIYGDNNEPAKIHKLFKERIGDQYQIKQLGFSDCGIDHVLMEYKGNEVCAAEFEVPAYLQFNFKRSRKKHKCDVCNHKDFIRVADFTNDIGSFYAERKSVSDFLVSMKDRLYNQMNKMDRFVSGNKILILEGTPRDKDISMFYDSKSFFSGVDRKSHDLRGLSPLEQAITLSGRKEWIWSFIREAFIRGIMFVQTWDMKETVEFIIQADEGFEKISKHRIIPKKYPQLPLNQAILSLFKGIGIKKSLSVLNKDEKLKKRLNNIINYINTKHIIHKKVR</sequence>
<proteinExistence type="predicted"/>
<dbReference type="GO" id="GO:0004518">
    <property type="term" value="F:nuclease activity"/>
    <property type="evidence" value="ECO:0007669"/>
    <property type="project" value="InterPro"/>
</dbReference>
<accession>A0A0F9F676</accession>
<dbReference type="Pfam" id="PF02732">
    <property type="entry name" value="ERCC4"/>
    <property type="match status" value="1"/>
</dbReference>
<dbReference type="AlphaFoldDB" id="A0A0F9F676"/>
<gene>
    <name evidence="2" type="ORF">LCGC14_1989830</name>
</gene>
<reference evidence="2" key="1">
    <citation type="journal article" date="2015" name="Nature">
        <title>Complex archaea that bridge the gap between prokaryotes and eukaryotes.</title>
        <authorList>
            <person name="Spang A."/>
            <person name="Saw J.H."/>
            <person name="Jorgensen S.L."/>
            <person name="Zaremba-Niedzwiedzka K."/>
            <person name="Martijn J."/>
            <person name="Lind A.E."/>
            <person name="van Eijk R."/>
            <person name="Schleper C."/>
            <person name="Guy L."/>
            <person name="Ettema T.J."/>
        </authorList>
    </citation>
    <scope>NUCLEOTIDE SEQUENCE</scope>
</reference>
<dbReference type="InterPro" id="IPR006166">
    <property type="entry name" value="ERCC4_domain"/>
</dbReference>
<dbReference type="GO" id="GO:0003677">
    <property type="term" value="F:DNA binding"/>
    <property type="evidence" value="ECO:0007669"/>
    <property type="project" value="InterPro"/>
</dbReference>
<dbReference type="InterPro" id="IPR011335">
    <property type="entry name" value="Restrct_endonuc-II-like"/>
</dbReference>
<comment type="caution">
    <text evidence="2">The sequence shown here is derived from an EMBL/GenBank/DDBJ whole genome shotgun (WGS) entry which is preliminary data.</text>
</comment>
<organism evidence="2">
    <name type="scientific">marine sediment metagenome</name>
    <dbReference type="NCBI Taxonomy" id="412755"/>
    <lineage>
        <taxon>unclassified sequences</taxon>
        <taxon>metagenomes</taxon>
        <taxon>ecological metagenomes</taxon>
    </lineage>
</organism>
<evidence type="ECO:0000259" key="1">
    <source>
        <dbReference type="Pfam" id="PF02732"/>
    </source>
</evidence>
<dbReference type="GO" id="GO:0006259">
    <property type="term" value="P:DNA metabolic process"/>
    <property type="evidence" value="ECO:0007669"/>
    <property type="project" value="UniProtKB-ARBA"/>
</dbReference>
<dbReference type="SUPFAM" id="SSF52980">
    <property type="entry name" value="Restriction endonuclease-like"/>
    <property type="match status" value="1"/>
</dbReference>
<dbReference type="EMBL" id="LAZR01022419">
    <property type="protein sequence ID" value="KKL81929.1"/>
    <property type="molecule type" value="Genomic_DNA"/>
</dbReference>